<dbReference type="Proteomes" id="UP000319342">
    <property type="component" value="Chromosome"/>
</dbReference>
<dbReference type="EMBL" id="CP036290">
    <property type="protein sequence ID" value="QDU86272.1"/>
    <property type="molecule type" value="Genomic_DNA"/>
</dbReference>
<proteinExistence type="predicted"/>
<gene>
    <name evidence="3" type="ORF">Pla163_34230</name>
</gene>
<protein>
    <recommendedName>
        <fullName evidence="2">3-keto-alpha-glucoside-1,2-lyase/3-keto-2-hydroxy-glucal hydratase domain-containing protein</fullName>
    </recommendedName>
</protein>
<name>A0A518D466_9BACT</name>
<dbReference type="PANTHER" id="PTHR33546">
    <property type="entry name" value="LARGE, MULTIFUNCTIONAL SECRETED PROTEIN-RELATED"/>
    <property type="match status" value="1"/>
</dbReference>
<dbReference type="GO" id="GO:0016787">
    <property type="term" value="F:hydrolase activity"/>
    <property type="evidence" value="ECO:0007669"/>
    <property type="project" value="InterPro"/>
</dbReference>
<keyword evidence="4" id="KW-1185">Reference proteome</keyword>
<dbReference type="RefSeq" id="WP_145191196.1">
    <property type="nucleotide sequence ID" value="NZ_CP036290.1"/>
</dbReference>
<evidence type="ECO:0000259" key="2">
    <source>
        <dbReference type="Pfam" id="PF06439"/>
    </source>
</evidence>
<feature type="chain" id="PRO_5022104235" description="3-keto-alpha-glucoside-1,2-lyase/3-keto-2-hydroxy-glucal hydratase domain-containing protein" evidence="1">
    <location>
        <begin position="31"/>
        <end position="1316"/>
    </location>
</feature>
<evidence type="ECO:0000313" key="3">
    <source>
        <dbReference type="EMBL" id="QDU86272.1"/>
    </source>
</evidence>
<feature type="domain" description="3-keto-alpha-glucoside-1,2-lyase/3-keto-2-hydroxy-glucal hydratase" evidence="2">
    <location>
        <begin position="940"/>
        <end position="1121"/>
    </location>
</feature>
<feature type="signal peptide" evidence="1">
    <location>
        <begin position="1"/>
        <end position="30"/>
    </location>
</feature>
<accession>A0A518D466</accession>
<evidence type="ECO:0000313" key="4">
    <source>
        <dbReference type="Proteomes" id="UP000319342"/>
    </source>
</evidence>
<sequence precursor="true">MGFDTIIRSCVRRASSRALALTLVSFFVLAAPAPAQSDLAQRVERLATYSTGATRVDLVALENAARGADEARRAELEALYIGLLDGDHTDDAREFALRQLKLVGTPAAVPALKLFVASSHDSQLAVDALASIGGSIAIEAIVDATLSLGEDAPPEAVACLEMLVASADESVTSLRIGDRAMEGVMSESSADWSWINESVYTDLIAMAMFRELGPAGFVRAFAGRLDGAEALWERSLKSDWFADALVQFAASSSAEDEDARVDRELTAEIGRSLWSHGSWVEGLPSVSTAPSPQRLRGLEILALLEPDQQTGRLLLLLEDEDSSVAGLAERLLAESVAENVVPLIGEAAGELGAAARVRATRVLAAHGGHGAIEALNGLAMRGDIFAVDALGTIDDTYALTLLSLLSPPKYGSHFSFEGWIESDYSELGRAISERAFEVLCSSPFERTDAFLLRGLAERDDYKRNYVGKLWAYAKRLGPDSTPVLVEIVRAEHADLEAAAAGRSAELQFGEYRDRGILRAAWEALAVHASPAEFDALAALIEHEKRYEDEAATALVVALERARDPRTHSKAAIEAYRQSEGRAREILLPALALIGDAAAMAEVKQALLVDASAPAAVDTLGSWPDGGALEPLLVTFTSGAEDLRAPAFDAALRLGARLGGSDPTAAGGVVTALWAQAKDAAERERVLALAGTVPNRFAADVVRKALRGGDAVGAAVDAAVALAPRLARTDRYAATELLDAATRAASTADRTAAIDAAFDAVDADEDFLLAWRLAGPFEKSGVQGAEIMAERFAPEIDPDDPAIVWRDLFASEHERRGIFDLNALLNATNATAYARTFVWSDSARSVRLELGSDDGLCVWLNGTEIHRNDAQRGLTVGSDVVIAKLEAGWNALMLEVTQGGGDWAFCCRLRGTDRRAASGWRCDRFPRDTAPPAGAVVLVGEGTGLDAWQRTDGEAAGWTLEGGVLTCVPGTGNVRSREEFGDATIHVEFAVPHEPDRERGQGQGNSGVYAQGRYEVQVLNSFGLPPHPNECGSIYGVAAPTVNMAARPGEWQTYDIEFTAARWAGGTKVSDARLTVLHNGVLIHDDVTVPGSTGAGAPEMDGPGPLVFQDHGHELRFRNVWVLPHDRELGDDAVSLVVGDGLDGWIQRGGDAVYRRDGDAIVGETRPNQPNSFLCTQGDHGDFVLELEFLVDSELNSGVQVRSLALDEVMGGRVHGYQVEIDPSERGWTAGIYDESRRGWLAPLGELDAARAAFRDGQWNRLRVYARGDVLRTWLNGQPCAVLVDGMTPRGFIGLQVHGVGGREDALEVRWRNLRLR</sequence>
<dbReference type="OrthoDB" id="9780017at2"/>
<dbReference type="InterPro" id="IPR010496">
    <property type="entry name" value="AL/BT2_dom"/>
</dbReference>
<feature type="domain" description="3-keto-alpha-glucoside-1,2-lyase/3-keto-2-hydroxy-glucal hydratase" evidence="2">
    <location>
        <begin position="1132"/>
        <end position="1316"/>
    </location>
</feature>
<keyword evidence="1" id="KW-0732">Signal</keyword>
<dbReference type="Gene3D" id="2.60.120.560">
    <property type="entry name" value="Exo-inulinase, domain 1"/>
    <property type="match status" value="2"/>
</dbReference>
<reference evidence="3 4" key="1">
    <citation type="submission" date="2019-02" db="EMBL/GenBank/DDBJ databases">
        <title>Deep-cultivation of Planctomycetes and their phenomic and genomic characterization uncovers novel biology.</title>
        <authorList>
            <person name="Wiegand S."/>
            <person name="Jogler M."/>
            <person name="Boedeker C."/>
            <person name="Pinto D."/>
            <person name="Vollmers J."/>
            <person name="Rivas-Marin E."/>
            <person name="Kohn T."/>
            <person name="Peeters S.H."/>
            <person name="Heuer A."/>
            <person name="Rast P."/>
            <person name="Oberbeckmann S."/>
            <person name="Bunk B."/>
            <person name="Jeske O."/>
            <person name="Meyerdierks A."/>
            <person name="Storesund J.E."/>
            <person name="Kallscheuer N."/>
            <person name="Luecker S."/>
            <person name="Lage O.M."/>
            <person name="Pohl T."/>
            <person name="Merkel B.J."/>
            <person name="Hornburger P."/>
            <person name="Mueller R.-W."/>
            <person name="Bruemmer F."/>
            <person name="Labrenz M."/>
            <person name="Spormann A.M."/>
            <person name="Op den Camp H."/>
            <person name="Overmann J."/>
            <person name="Amann R."/>
            <person name="Jetten M.S.M."/>
            <person name="Mascher T."/>
            <person name="Medema M.H."/>
            <person name="Devos D.P."/>
            <person name="Kaster A.-K."/>
            <person name="Ovreas L."/>
            <person name="Rohde M."/>
            <person name="Galperin M.Y."/>
            <person name="Jogler C."/>
        </authorList>
    </citation>
    <scope>NUCLEOTIDE SEQUENCE [LARGE SCALE GENOMIC DNA]</scope>
    <source>
        <strain evidence="3 4">Pla163</strain>
    </source>
</reference>
<evidence type="ECO:0000256" key="1">
    <source>
        <dbReference type="SAM" id="SignalP"/>
    </source>
</evidence>
<dbReference type="PANTHER" id="PTHR33546:SF1">
    <property type="entry name" value="LARGE, MULTIFUNCTIONAL SECRETED PROTEIN"/>
    <property type="match status" value="1"/>
</dbReference>
<organism evidence="3 4">
    <name type="scientific">Rohdeia mirabilis</name>
    <dbReference type="NCBI Taxonomy" id="2528008"/>
    <lineage>
        <taxon>Bacteria</taxon>
        <taxon>Pseudomonadati</taxon>
        <taxon>Planctomycetota</taxon>
        <taxon>Planctomycetia</taxon>
        <taxon>Planctomycetia incertae sedis</taxon>
        <taxon>Rohdeia</taxon>
    </lineage>
</organism>
<dbReference type="Pfam" id="PF06439">
    <property type="entry name" value="3keto-disac_hyd"/>
    <property type="match status" value="2"/>
</dbReference>